<keyword evidence="3" id="KW-0378">Hydrolase</keyword>
<keyword evidence="6" id="KW-0865">Zymogen</keyword>
<dbReference type="Pfam" id="PF00089">
    <property type="entry name" value="Trypsin"/>
    <property type="match status" value="1"/>
</dbReference>
<protein>
    <recommendedName>
        <fullName evidence="9">Peptidase S1 domain-containing protein</fullName>
    </recommendedName>
</protein>
<dbReference type="GO" id="GO:0006508">
    <property type="term" value="P:proteolysis"/>
    <property type="evidence" value="ECO:0007669"/>
    <property type="project" value="UniProtKB-KW"/>
</dbReference>
<comment type="caution">
    <text evidence="10">The sequence shown here is derived from an EMBL/GenBank/DDBJ whole genome shotgun (WGS) entry which is preliminary data.</text>
</comment>
<dbReference type="Gene3D" id="2.40.10.10">
    <property type="entry name" value="Trypsin-like serine proteases"/>
    <property type="match status" value="2"/>
</dbReference>
<keyword evidence="1" id="KW-0645">Protease</keyword>
<sequence length="207" mass="23149">MKSCRVSVRLGEYDLNKEEDCFEDGSNNCLDKPIDVKVEEKIPHEQFDLKVQDYQHDIALLRLSEDIPYSDSIMPICLPLEEIPDLSDKVKMTVAGWGVTESHTRSPVKLKAELPIVPNIECSSVYERKTRLKIGEGQICAGGMKGVDSCKGDSGNALMFHDERAEEQNFIAIGVVSFGLVCGTENIPGVFTRVSSYVQWIIDHIKE</sequence>
<gene>
    <name evidence="10" type="ORF">ILUMI_17286</name>
</gene>
<evidence type="ECO:0000256" key="1">
    <source>
        <dbReference type="ARBA" id="ARBA00022670"/>
    </source>
</evidence>
<dbReference type="InterPro" id="IPR001254">
    <property type="entry name" value="Trypsin_dom"/>
</dbReference>
<dbReference type="InterPro" id="IPR051487">
    <property type="entry name" value="Ser/Thr_Proteases_Immune/Dev"/>
</dbReference>
<dbReference type="SMART" id="SM00020">
    <property type="entry name" value="Tryp_SPc"/>
    <property type="match status" value="1"/>
</dbReference>
<evidence type="ECO:0000256" key="7">
    <source>
        <dbReference type="ARBA" id="ARBA00023157"/>
    </source>
</evidence>
<keyword evidence="2" id="KW-0479">Metal-binding</keyword>
<evidence type="ECO:0000256" key="8">
    <source>
        <dbReference type="ARBA" id="ARBA00024195"/>
    </source>
</evidence>
<dbReference type="Proteomes" id="UP000801492">
    <property type="component" value="Unassembled WGS sequence"/>
</dbReference>
<evidence type="ECO:0000259" key="9">
    <source>
        <dbReference type="PROSITE" id="PS50240"/>
    </source>
</evidence>
<dbReference type="GO" id="GO:0004252">
    <property type="term" value="F:serine-type endopeptidase activity"/>
    <property type="evidence" value="ECO:0007669"/>
    <property type="project" value="InterPro"/>
</dbReference>
<evidence type="ECO:0000256" key="6">
    <source>
        <dbReference type="ARBA" id="ARBA00023145"/>
    </source>
</evidence>
<keyword evidence="7" id="KW-1015">Disulfide bond</keyword>
<comment type="similarity">
    <text evidence="8">Belongs to the peptidase S1 family. CLIP subfamily.</text>
</comment>
<feature type="domain" description="Peptidase S1" evidence="9">
    <location>
        <begin position="1"/>
        <end position="206"/>
    </location>
</feature>
<dbReference type="SUPFAM" id="SSF50494">
    <property type="entry name" value="Trypsin-like serine proteases"/>
    <property type="match status" value="1"/>
</dbReference>
<dbReference type="OrthoDB" id="9028152at2759"/>
<keyword evidence="5" id="KW-0106">Calcium</keyword>
<dbReference type="EMBL" id="VTPC01072963">
    <property type="protein sequence ID" value="KAF2888887.1"/>
    <property type="molecule type" value="Genomic_DNA"/>
</dbReference>
<evidence type="ECO:0000313" key="10">
    <source>
        <dbReference type="EMBL" id="KAF2888887.1"/>
    </source>
</evidence>
<evidence type="ECO:0000256" key="3">
    <source>
        <dbReference type="ARBA" id="ARBA00022801"/>
    </source>
</evidence>
<organism evidence="10 11">
    <name type="scientific">Ignelater luminosus</name>
    <name type="common">Cucubano</name>
    <name type="synonym">Pyrophorus luminosus</name>
    <dbReference type="NCBI Taxonomy" id="2038154"/>
    <lineage>
        <taxon>Eukaryota</taxon>
        <taxon>Metazoa</taxon>
        <taxon>Ecdysozoa</taxon>
        <taxon>Arthropoda</taxon>
        <taxon>Hexapoda</taxon>
        <taxon>Insecta</taxon>
        <taxon>Pterygota</taxon>
        <taxon>Neoptera</taxon>
        <taxon>Endopterygota</taxon>
        <taxon>Coleoptera</taxon>
        <taxon>Polyphaga</taxon>
        <taxon>Elateriformia</taxon>
        <taxon>Elateroidea</taxon>
        <taxon>Elateridae</taxon>
        <taxon>Agrypninae</taxon>
        <taxon>Pyrophorini</taxon>
        <taxon>Ignelater</taxon>
    </lineage>
</organism>
<dbReference type="PRINTS" id="PR00722">
    <property type="entry name" value="CHYMOTRYPSIN"/>
</dbReference>
<dbReference type="InterPro" id="IPR043504">
    <property type="entry name" value="Peptidase_S1_PA_chymotrypsin"/>
</dbReference>
<dbReference type="AlphaFoldDB" id="A0A8K0CPD0"/>
<keyword evidence="11" id="KW-1185">Reference proteome</keyword>
<proteinExistence type="inferred from homology"/>
<evidence type="ECO:0000313" key="11">
    <source>
        <dbReference type="Proteomes" id="UP000801492"/>
    </source>
</evidence>
<evidence type="ECO:0000256" key="4">
    <source>
        <dbReference type="ARBA" id="ARBA00022825"/>
    </source>
</evidence>
<keyword evidence="4" id="KW-0720">Serine protease</keyword>
<name>A0A8K0CPD0_IGNLU</name>
<reference evidence="10" key="1">
    <citation type="submission" date="2019-08" db="EMBL/GenBank/DDBJ databases">
        <title>The genome of the North American firefly Photinus pyralis.</title>
        <authorList>
            <consortium name="Photinus pyralis genome working group"/>
            <person name="Fallon T.R."/>
            <person name="Sander Lower S.E."/>
            <person name="Weng J.-K."/>
        </authorList>
    </citation>
    <scope>NUCLEOTIDE SEQUENCE</scope>
    <source>
        <strain evidence="10">TRF0915ILg1</strain>
        <tissue evidence="10">Whole body</tissue>
    </source>
</reference>
<dbReference type="PANTHER" id="PTHR24256">
    <property type="entry name" value="TRYPTASE-RELATED"/>
    <property type="match status" value="1"/>
</dbReference>
<dbReference type="PROSITE" id="PS50240">
    <property type="entry name" value="TRYPSIN_DOM"/>
    <property type="match status" value="1"/>
</dbReference>
<dbReference type="FunFam" id="2.40.10.10:FF:000078">
    <property type="entry name" value="Serine protease H137"/>
    <property type="match status" value="1"/>
</dbReference>
<accession>A0A8K0CPD0</accession>
<evidence type="ECO:0000256" key="2">
    <source>
        <dbReference type="ARBA" id="ARBA00022723"/>
    </source>
</evidence>
<evidence type="ECO:0000256" key="5">
    <source>
        <dbReference type="ARBA" id="ARBA00022837"/>
    </source>
</evidence>
<dbReference type="CDD" id="cd00190">
    <property type="entry name" value="Tryp_SPc"/>
    <property type="match status" value="1"/>
</dbReference>
<dbReference type="InterPro" id="IPR009003">
    <property type="entry name" value="Peptidase_S1_PA"/>
</dbReference>
<dbReference type="InterPro" id="IPR001314">
    <property type="entry name" value="Peptidase_S1A"/>
</dbReference>
<dbReference type="GO" id="GO:0046872">
    <property type="term" value="F:metal ion binding"/>
    <property type="evidence" value="ECO:0007669"/>
    <property type="project" value="UniProtKB-KW"/>
</dbReference>